<protein>
    <recommendedName>
        <fullName evidence="5">RxLR effector candidate protein</fullName>
    </recommendedName>
</protein>
<dbReference type="Proteomes" id="UP001162060">
    <property type="component" value="Unassembled WGS sequence"/>
</dbReference>
<dbReference type="AlphaFoldDB" id="A0AAV1TME7"/>
<evidence type="ECO:0008006" key="5">
    <source>
        <dbReference type="Google" id="ProtNLM"/>
    </source>
</evidence>
<proteinExistence type="predicted"/>
<reference evidence="3" key="1">
    <citation type="submission" date="2024-01" db="EMBL/GenBank/DDBJ databases">
        <authorList>
            <person name="Webb A."/>
        </authorList>
    </citation>
    <scope>NUCLEOTIDE SEQUENCE</scope>
    <source>
        <strain evidence="3">Pm1</strain>
    </source>
</reference>
<evidence type="ECO:0000313" key="3">
    <source>
        <dbReference type="EMBL" id="CAK7922730.1"/>
    </source>
</evidence>
<sequence>MRIHNPVTTALVIANIILVDGAALELGNVSRLNTSSSGADIEPNLHETPVGRSEIDEQSDEERSGVLQMLELFEEWAPRLTEMLSGPLPSSETIVNRLESDKWVKMLKKLRRSSTEHDDKIVEQMTQVETIENMVAIFNHLRQKGLITRATWFQRRLFEKTSAKERGAFIQGWLRAGMVPEDVLEIVGSSSSGRILWLQFSKLYWKKVGADPVVKILEQLRTTYPEEQGLKFGFYFQELMTYSDLKMLAESMRDLRFEELISKNFKPDAYSLFVGDGKIEASKMPVGSIQNHAYKAYSNQFYVEAAKRRKFYDGEVRRLISDLSERHYEDEDTELLKILMGLYSGRWFDEKGQARLHETLKLLLKENRWFDESEKRYLIEQNGKMLERNKSLGDFGRHFKSGISTIERTHPDHLLLFLESVQNRILKSPQVHADNHL</sequence>
<evidence type="ECO:0000256" key="1">
    <source>
        <dbReference type="SAM" id="MobiDB-lite"/>
    </source>
</evidence>
<dbReference type="EMBL" id="CAKLBY020000066">
    <property type="protein sequence ID" value="CAK7922730.1"/>
    <property type="molecule type" value="Genomic_DNA"/>
</dbReference>
<comment type="caution">
    <text evidence="3">The sequence shown here is derived from an EMBL/GenBank/DDBJ whole genome shotgun (WGS) entry which is preliminary data.</text>
</comment>
<name>A0AAV1TME7_9STRA</name>
<feature type="signal peptide" evidence="2">
    <location>
        <begin position="1"/>
        <end position="23"/>
    </location>
</feature>
<organism evidence="3 4">
    <name type="scientific">Peronospora matthiolae</name>
    <dbReference type="NCBI Taxonomy" id="2874970"/>
    <lineage>
        <taxon>Eukaryota</taxon>
        <taxon>Sar</taxon>
        <taxon>Stramenopiles</taxon>
        <taxon>Oomycota</taxon>
        <taxon>Peronosporomycetes</taxon>
        <taxon>Peronosporales</taxon>
        <taxon>Peronosporaceae</taxon>
        <taxon>Peronospora</taxon>
    </lineage>
</organism>
<evidence type="ECO:0000313" key="4">
    <source>
        <dbReference type="Proteomes" id="UP001162060"/>
    </source>
</evidence>
<feature type="region of interest" description="Disordered" evidence="1">
    <location>
        <begin position="35"/>
        <end position="61"/>
    </location>
</feature>
<evidence type="ECO:0000256" key="2">
    <source>
        <dbReference type="SAM" id="SignalP"/>
    </source>
</evidence>
<gene>
    <name evidence="3" type="ORF">PM001_LOCUS7901</name>
</gene>
<feature type="chain" id="PRO_5043494619" description="RxLR effector candidate protein" evidence="2">
    <location>
        <begin position="24"/>
        <end position="437"/>
    </location>
</feature>
<keyword evidence="2" id="KW-0732">Signal</keyword>
<accession>A0AAV1TME7</accession>